<dbReference type="NCBIfam" id="TIGR04183">
    <property type="entry name" value="Por_Secre_tail"/>
    <property type="match status" value="1"/>
</dbReference>
<dbReference type="InterPro" id="IPR026444">
    <property type="entry name" value="Secre_tail"/>
</dbReference>
<dbReference type="RefSeq" id="WP_139252110.1">
    <property type="nucleotide sequence ID" value="NZ_FRAS01000002.1"/>
</dbReference>
<keyword evidence="1" id="KW-0732">Signal</keyword>
<dbReference type="OrthoDB" id="881122at2"/>
<evidence type="ECO:0000256" key="1">
    <source>
        <dbReference type="SAM" id="SignalP"/>
    </source>
</evidence>
<dbReference type="STRING" id="1121959.SAMN02746009_00719"/>
<accession>A0A1M6RIE5</accession>
<sequence>MLHLSSFFKRPALTLLSVTALAALPLASAKAQLVNTYSMVASTGTFTALPATATAPAVSGYLNDGFYNALPIGFTFKFDGVDYTTVSASTNGWLTFGQNISNSTPTNNLTSGTPRPLAAPLWDDISFIYTGTGTPTGNNGKLSYATTGTAPNRTFTVEWLDARWAPTAAGPVQSFQVQLDEGTNVLRFVYLQGTGTVSGTRSASAGLAGVAANNFLSLSDLTSAPTTSTTTENAGITSRANNNRTFTFTPGGALSTKSARSLNALAIYPNPATHSAQVVGATKGQPVQLLDLQGRVVREQAAGITTLDLSNLSAGLYLVRSGAQLGRVVVE</sequence>
<organism evidence="3 4">
    <name type="scientific">Hymenobacter psychrotolerans DSM 18569</name>
    <dbReference type="NCBI Taxonomy" id="1121959"/>
    <lineage>
        <taxon>Bacteria</taxon>
        <taxon>Pseudomonadati</taxon>
        <taxon>Bacteroidota</taxon>
        <taxon>Cytophagia</taxon>
        <taxon>Cytophagales</taxon>
        <taxon>Hymenobacteraceae</taxon>
        <taxon>Hymenobacter</taxon>
    </lineage>
</organism>
<dbReference type="EMBL" id="FRAS01000002">
    <property type="protein sequence ID" value="SHK32245.1"/>
    <property type="molecule type" value="Genomic_DNA"/>
</dbReference>
<reference evidence="4" key="1">
    <citation type="submission" date="2016-11" db="EMBL/GenBank/DDBJ databases">
        <authorList>
            <person name="Varghese N."/>
            <person name="Submissions S."/>
        </authorList>
    </citation>
    <scope>NUCLEOTIDE SEQUENCE [LARGE SCALE GENOMIC DNA]</scope>
    <source>
        <strain evidence="4">DSM 18569</strain>
    </source>
</reference>
<name>A0A1M6RIE5_9BACT</name>
<evidence type="ECO:0000313" key="3">
    <source>
        <dbReference type="EMBL" id="SHK32245.1"/>
    </source>
</evidence>
<protein>
    <submittedName>
        <fullName evidence="3">Por secretion system C-terminal sorting domain-containing protein</fullName>
    </submittedName>
</protein>
<feature type="chain" id="PRO_5009920627" evidence="1">
    <location>
        <begin position="23"/>
        <end position="331"/>
    </location>
</feature>
<dbReference type="Pfam" id="PF18962">
    <property type="entry name" value="Por_Secre_tail"/>
    <property type="match status" value="1"/>
</dbReference>
<dbReference type="Proteomes" id="UP000183947">
    <property type="component" value="Unassembled WGS sequence"/>
</dbReference>
<keyword evidence="4" id="KW-1185">Reference proteome</keyword>
<feature type="domain" description="Secretion system C-terminal sorting" evidence="2">
    <location>
        <begin position="267"/>
        <end position="322"/>
    </location>
</feature>
<dbReference type="AlphaFoldDB" id="A0A1M6RIE5"/>
<gene>
    <name evidence="3" type="ORF">SAMN02746009_00719</name>
</gene>
<evidence type="ECO:0000313" key="4">
    <source>
        <dbReference type="Proteomes" id="UP000183947"/>
    </source>
</evidence>
<evidence type="ECO:0000259" key="2">
    <source>
        <dbReference type="Pfam" id="PF18962"/>
    </source>
</evidence>
<proteinExistence type="predicted"/>
<feature type="signal peptide" evidence="1">
    <location>
        <begin position="1"/>
        <end position="22"/>
    </location>
</feature>